<evidence type="ECO:0000313" key="3">
    <source>
        <dbReference type="EMBL" id="SCA57050.1"/>
    </source>
</evidence>
<gene>
    <name evidence="3" type="ORF">MTBPR1_40073</name>
</gene>
<dbReference type="RefSeq" id="WP_069189111.1">
    <property type="nucleotide sequence ID" value="NZ_FLYE01000034.1"/>
</dbReference>
<dbReference type="GO" id="GO:0090313">
    <property type="term" value="P:regulation of protein targeting to membrane"/>
    <property type="evidence" value="ECO:0007669"/>
    <property type="project" value="TreeGrafter"/>
</dbReference>
<feature type="domain" description="AsmA" evidence="2">
    <location>
        <begin position="777"/>
        <end position="991"/>
    </location>
</feature>
<name>A0A1C3RIF3_9PROT</name>
<accession>A0A1C3RIF3</accession>
<dbReference type="InterPro" id="IPR052894">
    <property type="entry name" value="AsmA-related"/>
</dbReference>
<proteinExistence type="predicted"/>
<feature type="region of interest" description="Disordered" evidence="1">
    <location>
        <begin position="568"/>
        <end position="593"/>
    </location>
</feature>
<feature type="compositionally biased region" description="Low complexity" evidence="1">
    <location>
        <begin position="576"/>
        <end position="587"/>
    </location>
</feature>
<keyword evidence="4" id="KW-1185">Reference proteome</keyword>
<feature type="region of interest" description="Disordered" evidence="1">
    <location>
        <begin position="1152"/>
        <end position="1201"/>
    </location>
</feature>
<dbReference type="GO" id="GO:0005886">
    <property type="term" value="C:plasma membrane"/>
    <property type="evidence" value="ECO:0007669"/>
    <property type="project" value="TreeGrafter"/>
</dbReference>
<dbReference type="PANTHER" id="PTHR30441">
    <property type="entry name" value="DUF748 DOMAIN-CONTAINING PROTEIN"/>
    <property type="match status" value="1"/>
</dbReference>
<evidence type="ECO:0000256" key="1">
    <source>
        <dbReference type="SAM" id="MobiDB-lite"/>
    </source>
</evidence>
<dbReference type="InterPro" id="IPR007844">
    <property type="entry name" value="AsmA"/>
</dbReference>
<feature type="compositionally biased region" description="Polar residues" evidence="1">
    <location>
        <begin position="131"/>
        <end position="145"/>
    </location>
</feature>
<feature type="compositionally biased region" description="Low complexity" evidence="1">
    <location>
        <begin position="836"/>
        <end position="852"/>
    </location>
</feature>
<dbReference type="Proteomes" id="UP000231658">
    <property type="component" value="Unassembled WGS sequence"/>
</dbReference>
<dbReference type="Pfam" id="PF05170">
    <property type="entry name" value="AsmA"/>
    <property type="match status" value="2"/>
</dbReference>
<feature type="region of interest" description="Disordered" evidence="1">
    <location>
        <begin position="836"/>
        <end position="859"/>
    </location>
</feature>
<sequence length="1201" mass="125603">MKKVLIGLGVFVALVFAAILVVPSFIDWSGYRVDIAQKVKEATGRDLLIGGDISLSLLPSPVLKVSDVHFANAEGAQNQDMFSTRQLDVRVALMPLLRGTVHVQSIRMIEPTIHLEVLASGQGNWDFKTQAQAGESSSAPSQQAGDPSFEDAQESKEQPLPLQIDDFIIERGRLIFEDTAKGLKEEISDINSRFAIGALNGPFEAAATMTVRGIPIGFDGSVGKIVHGRTGSFAAQVKLAHGETTARLSGTLVNLPEGPKVKGKLAFKGESLAGLISAFDPSPKQHGGLNRPFNIEGEVSYAPSGLTFGEDGLSLALGQDRGSLQFSFENLETKKLTASASFNKIDGDAWLTARPYQVVAPKPLALVISPSNESGASDGTRVSTVLSNPVVQDKPSDAGQGATQSFTLPKDMEASLSLNVDALLLKGKAIRQVQGAVSLSQGELALERLSAILPGAGEVSVFGVAGERDGQLQFDGSLDLNVAHLRGALEWAEVDVKGVRADRLQQVMLSSQIAATPKELRLYDVKATMDGSTLTGATTIALRSRPSFGASLQLDRFNADAYLREKQTVEKKPVATPTSPTTQEPSQAKAPQKPVNPLEVLAFLDRFDANLDLSVGQVTYEKKTIKKAKLEASVFNGDVVIKKASVGSFGGVSLEATGGLNKSEAGLLAENLTLTAHGKSWANAAQMLGLGDVANWQKIGPVSLNSTLNGKVLAPNLDVSIDALGSSVIVAGQADLLPLPKGEASVNVQIANLGKVTRGLGLSYQPTGNPGDIELNSDVSFNLSGASLENITGKVGQSAISGKVTYKLKKKPFVDVSLKTGALRLDPFMAKQVKARSSSQAKSAANNNRARSGTQTSASGKWSREKIDFSALHGLDAKIRLQSTALLHKKVKAENVVLKADLKDGVLDVSQASANVFGGQLSVTSKTQANEIAQIDTSVKATGLKLAPLLKGLGSQTCADGTVALQGRFETQGQSQYDFISGLNGDVDFGLQKVSVGSKGKGGSPLDVLNLLAVLSGTNPSKGLADISTKAVVKKGVATLTTASLSSNIATGSATGQVDLPNWLIDISGALKVQQNALVGLLAKKAKMKQDYPFAIKGALDKPDVKLDTGGVSSGGGLIIPLPDKLDKKGYGNIIRGLLGGGVKNTAPKVEETTATPPLPAKDGIIAPPPPPPGGSNSSSTPPPSVEQQLLQGLGNVLKNR</sequence>
<feature type="domain" description="AsmA" evidence="2">
    <location>
        <begin position="2"/>
        <end position="202"/>
    </location>
</feature>
<dbReference type="STRING" id="1867952.MTBPR1_40073"/>
<dbReference type="PANTHER" id="PTHR30441:SF4">
    <property type="entry name" value="PROTEIN ASMA"/>
    <property type="match status" value="1"/>
</dbReference>
<organism evidence="3 4">
    <name type="scientific">Candidatus Terasakiella magnetica</name>
    <dbReference type="NCBI Taxonomy" id="1867952"/>
    <lineage>
        <taxon>Bacteria</taxon>
        <taxon>Pseudomonadati</taxon>
        <taxon>Pseudomonadota</taxon>
        <taxon>Alphaproteobacteria</taxon>
        <taxon>Rhodospirillales</taxon>
        <taxon>Terasakiellaceae</taxon>
        <taxon>Terasakiella</taxon>
    </lineage>
</organism>
<evidence type="ECO:0000259" key="2">
    <source>
        <dbReference type="Pfam" id="PF05170"/>
    </source>
</evidence>
<dbReference type="EMBL" id="FLYE01000034">
    <property type="protein sequence ID" value="SCA57050.1"/>
    <property type="molecule type" value="Genomic_DNA"/>
</dbReference>
<dbReference type="AlphaFoldDB" id="A0A1C3RIF3"/>
<dbReference type="OrthoDB" id="9816380at2"/>
<feature type="region of interest" description="Disordered" evidence="1">
    <location>
        <begin position="131"/>
        <end position="157"/>
    </location>
</feature>
<reference evidence="3 4" key="1">
    <citation type="submission" date="2016-07" db="EMBL/GenBank/DDBJ databases">
        <authorList>
            <person name="Lefevre C.T."/>
        </authorList>
    </citation>
    <scope>NUCLEOTIDE SEQUENCE [LARGE SCALE GENOMIC DNA]</scope>
    <source>
        <strain evidence="3">PR1</strain>
    </source>
</reference>
<protein>
    <recommendedName>
        <fullName evidence="2">AsmA domain-containing protein</fullName>
    </recommendedName>
</protein>
<evidence type="ECO:0000313" key="4">
    <source>
        <dbReference type="Proteomes" id="UP000231658"/>
    </source>
</evidence>